<evidence type="ECO:0000313" key="3">
    <source>
        <dbReference type="Proteomes" id="UP000287156"/>
    </source>
</evidence>
<comment type="caution">
    <text evidence="2">The sequence shown here is derived from an EMBL/GenBank/DDBJ whole genome shotgun (WGS) entry which is preliminary data.</text>
</comment>
<dbReference type="RefSeq" id="WP_126048585.1">
    <property type="nucleotide sequence ID" value="NZ_QYTV02000002.1"/>
</dbReference>
<feature type="transmembrane region" description="Helical" evidence="1">
    <location>
        <begin position="12"/>
        <end position="30"/>
    </location>
</feature>
<accession>A0A429Y4D1</accession>
<sequence length="89" mass="10789">MKRFKEWANRNSWWLPWVGVAASISGLIFPDAFIKTGQTLTELLRTLLQYWVHVLIVVWVVWVFYLHFEIQRLKKRKNTRKKQTKNKVC</sequence>
<reference evidence="2" key="1">
    <citation type="submission" date="2018-12" db="EMBL/GenBank/DDBJ databases">
        <authorList>
            <person name="Sun L."/>
            <person name="Chen Z."/>
        </authorList>
    </citation>
    <scope>NUCLEOTIDE SEQUENCE [LARGE SCALE GENOMIC DNA]</scope>
    <source>
        <strain evidence="2">3-2-2</strain>
    </source>
</reference>
<proteinExistence type="predicted"/>
<dbReference type="AlphaFoldDB" id="A0A429Y4D1"/>
<name>A0A429Y4D1_9BACI</name>
<protein>
    <submittedName>
        <fullName evidence="2">Uncharacterized protein</fullName>
    </submittedName>
</protein>
<evidence type="ECO:0000313" key="2">
    <source>
        <dbReference type="EMBL" id="RST76260.1"/>
    </source>
</evidence>
<dbReference type="EMBL" id="QYTV02000002">
    <property type="protein sequence ID" value="RST76260.1"/>
    <property type="molecule type" value="Genomic_DNA"/>
</dbReference>
<gene>
    <name evidence="2" type="ORF">D4T97_005650</name>
</gene>
<organism evidence="2 3">
    <name type="scientific">Siminovitchia acidinfaciens</name>
    <dbReference type="NCBI Taxonomy" id="2321395"/>
    <lineage>
        <taxon>Bacteria</taxon>
        <taxon>Bacillati</taxon>
        <taxon>Bacillota</taxon>
        <taxon>Bacilli</taxon>
        <taxon>Bacillales</taxon>
        <taxon>Bacillaceae</taxon>
        <taxon>Siminovitchia</taxon>
    </lineage>
</organism>
<keyword evidence="1" id="KW-1133">Transmembrane helix</keyword>
<dbReference type="Proteomes" id="UP000287156">
    <property type="component" value="Unassembled WGS sequence"/>
</dbReference>
<feature type="transmembrane region" description="Helical" evidence="1">
    <location>
        <begin position="50"/>
        <end position="68"/>
    </location>
</feature>
<keyword evidence="1" id="KW-0472">Membrane</keyword>
<evidence type="ECO:0000256" key="1">
    <source>
        <dbReference type="SAM" id="Phobius"/>
    </source>
</evidence>
<keyword evidence="3" id="KW-1185">Reference proteome</keyword>
<keyword evidence="1" id="KW-0812">Transmembrane</keyword>
<dbReference type="OrthoDB" id="2934334at2"/>